<gene>
    <name evidence="5" type="ORF">SAMN05216377_11176</name>
</gene>
<dbReference type="InterPro" id="IPR029069">
    <property type="entry name" value="HotDog_dom_sf"/>
</dbReference>
<dbReference type="GO" id="GO:0004300">
    <property type="term" value="F:enoyl-CoA hydratase activity"/>
    <property type="evidence" value="ECO:0007669"/>
    <property type="project" value="TreeGrafter"/>
</dbReference>
<dbReference type="Gene3D" id="3.10.129.10">
    <property type="entry name" value="Hotdog Thioesterase"/>
    <property type="match status" value="1"/>
</dbReference>
<dbReference type="EMBL" id="FNBE01000011">
    <property type="protein sequence ID" value="SDG36389.1"/>
    <property type="molecule type" value="Genomic_DNA"/>
</dbReference>
<feature type="domain" description="Peroxisomal multifunctional enzyme type 2-like N-terminal" evidence="4">
    <location>
        <begin position="20"/>
        <end position="142"/>
    </location>
</feature>
<evidence type="ECO:0000256" key="2">
    <source>
        <dbReference type="SAM" id="MobiDB-lite"/>
    </source>
</evidence>
<dbReference type="InterPro" id="IPR002539">
    <property type="entry name" value="MaoC-like_dom"/>
</dbReference>
<dbReference type="PANTHER" id="PTHR13078:SF56">
    <property type="entry name" value="PEROXISOMAL MULTIFUNCTIONAL ENZYME TYPE 2"/>
    <property type="match status" value="1"/>
</dbReference>
<reference evidence="5 6" key="1">
    <citation type="submission" date="2016-10" db="EMBL/GenBank/DDBJ databases">
        <authorList>
            <person name="de Groot N.N."/>
        </authorList>
    </citation>
    <scope>NUCLEOTIDE SEQUENCE [LARGE SCALE GENOMIC DNA]</scope>
    <source>
        <strain evidence="5 6">CGMCC 4.3143</strain>
    </source>
</reference>
<feature type="domain" description="MaoC-like" evidence="3">
    <location>
        <begin position="157"/>
        <end position="256"/>
    </location>
</feature>
<dbReference type="GO" id="GO:0044594">
    <property type="term" value="F:17-beta-hydroxysteroid dehydrogenase (NAD+) activity"/>
    <property type="evidence" value="ECO:0007669"/>
    <property type="project" value="TreeGrafter"/>
</dbReference>
<dbReference type="InterPro" id="IPR054357">
    <property type="entry name" value="MFE-2_N"/>
</dbReference>
<organism evidence="5 6">
    <name type="scientific">Pseudonocardia oroxyli</name>
    <dbReference type="NCBI Taxonomy" id="366584"/>
    <lineage>
        <taxon>Bacteria</taxon>
        <taxon>Bacillati</taxon>
        <taxon>Actinomycetota</taxon>
        <taxon>Actinomycetes</taxon>
        <taxon>Pseudonocardiales</taxon>
        <taxon>Pseudonocardiaceae</taxon>
        <taxon>Pseudonocardia</taxon>
    </lineage>
</organism>
<dbReference type="OrthoDB" id="5522043at2"/>
<comment type="similarity">
    <text evidence="1">Belongs to the enoyl-CoA hydratase/isomerase family.</text>
</comment>
<dbReference type="CDD" id="cd03448">
    <property type="entry name" value="HDE_HSD"/>
    <property type="match status" value="1"/>
</dbReference>
<evidence type="ECO:0000259" key="4">
    <source>
        <dbReference type="Pfam" id="PF22622"/>
    </source>
</evidence>
<dbReference type="AlphaFoldDB" id="A0A1G7TNX3"/>
<feature type="region of interest" description="Disordered" evidence="2">
    <location>
        <begin position="142"/>
        <end position="164"/>
    </location>
</feature>
<dbReference type="PANTHER" id="PTHR13078">
    <property type="entry name" value="PEROXISOMAL MULTIFUNCTIONAL ENZYME TYPE 2-RELATED"/>
    <property type="match status" value="1"/>
</dbReference>
<dbReference type="RefSeq" id="WP_093085935.1">
    <property type="nucleotide sequence ID" value="NZ_FNBE01000011.1"/>
</dbReference>
<accession>A0A1G7TNX3</accession>
<dbReference type="Proteomes" id="UP000198967">
    <property type="component" value="Unassembled WGS sequence"/>
</dbReference>
<dbReference type="GO" id="GO:0003857">
    <property type="term" value="F:(3S)-3-hydroxyacyl-CoA dehydrogenase (NAD+) activity"/>
    <property type="evidence" value="ECO:0007669"/>
    <property type="project" value="TreeGrafter"/>
</dbReference>
<sequence length="283" mass="29720">MGVNRDAAGFTSSATTRTWSTTDSVVYALGIGCGVDELAFSTDDTRGMEPRAVPTMGVVLAVPGPEIAAAMGDYDRRKLVHGSQTTIVHSAIPAAGSVEYSSTILGVYDKGSGAAVETEIRATDPATGRSVFTNRSVAFIRGDGGWGGDRGPSQPKATPPERKPDHVVTQHVADNQALIYRLSGDRNPLHSNPEFARAAGFDRPILHGLCTYGMVGRALLAQVCGGDADAFGELSARFVAPVFPGDDLVISIWTTEPGVAVFEGRRDEDQLVIAGRFLTAGQG</sequence>
<dbReference type="STRING" id="366584.SAMN05216377_11176"/>
<keyword evidence="6" id="KW-1185">Reference proteome</keyword>
<dbReference type="GO" id="GO:0006635">
    <property type="term" value="P:fatty acid beta-oxidation"/>
    <property type="evidence" value="ECO:0007669"/>
    <property type="project" value="TreeGrafter"/>
</dbReference>
<protein>
    <submittedName>
        <fullName evidence="5">Acyl dehydratase</fullName>
    </submittedName>
</protein>
<evidence type="ECO:0000259" key="3">
    <source>
        <dbReference type="Pfam" id="PF01575"/>
    </source>
</evidence>
<evidence type="ECO:0000256" key="1">
    <source>
        <dbReference type="ARBA" id="ARBA00005254"/>
    </source>
</evidence>
<evidence type="ECO:0000313" key="6">
    <source>
        <dbReference type="Proteomes" id="UP000198967"/>
    </source>
</evidence>
<dbReference type="SUPFAM" id="SSF54637">
    <property type="entry name" value="Thioesterase/thiol ester dehydrase-isomerase"/>
    <property type="match status" value="2"/>
</dbReference>
<dbReference type="Pfam" id="PF22622">
    <property type="entry name" value="MFE-2_hydrat-2_N"/>
    <property type="match status" value="1"/>
</dbReference>
<dbReference type="Pfam" id="PF01575">
    <property type="entry name" value="MaoC_dehydratas"/>
    <property type="match status" value="1"/>
</dbReference>
<name>A0A1G7TNX3_PSEOR</name>
<evidence type="ECO:0000313" key="5">
    <source>
        <dbReference type="EMBL" id="SDG36389.1"/>
    </source>
</evidence>
<proteinExistence type="inferred from homology"/>